<evidence type="ECO:0000256" key="1">
    <source>
        <dbReference type="SAM" id="Phobius"/>
    </source>
</evidence>
<dbReference type="AlphaFoldDB" id="A0A4U5MR57"/>
<keyword evidence="1" id="KW-0812">Transmembrane</keyword>
<sequence length="266" mass="30271">MPKVELPRDHFGMEKEASLEPFFNPIFRVFLSVATISPFISHGRRAKRAQTDTLEYDDLPVQCSNQTRVIVAGLASTEDGQKWLNYSLLFKQIFAFDKTGAKFDILLDLSRAQRMAFNGHKGREAWERCQRSPDLLAKWADLTAREIVVSHVMEERSVYEQKLKTREISGEIKRLNMEDFYNVIDKDRNQGLEEKRNAAMFTITNGICLLLTVLFTLSSSVFLCAAGGVQFERLMNSHNGFGNRLYPDVRVEGARKNAVNPAAEAQ</sequence>
<evidence type="ECO:0000313" key="2">
    <source>
        <dbReference type="EMBL" id="TKR72104.1"/>
    </source>
</evidence>
<evidence type="ECO:0008006" key="4">
    <source>
        <dbReference type="Google" id="ProtNLM"/>
    </source>
</evidence>
<gene>
    <name evidence="2" type="ORF">L596_019614</name>
</gene>
<protein>
    <recommendedName>
        <fullName evidence="4">Transmembrane protein</fullName>
    </recommendedName>
</protein>
<comment type="caution">
    <text evidence="2">The sequence shown here is derived from an EMBL/GenBank/DDBJ whole genome shotgun (WGS) entry which is preliminary data.</text>
</comment>
<keyword evidence="1" id="KW-0472">Membrane</keyword>
<dbReference type="Proteomes" id="UP000298663">
    <property type="component" value="Unassembled WGS sequence"/>
</dbReference>
<proteinExistence type="predicted"/>
<keyword evidence="3" id="KW-1185">Reference proteome</keyword>
<dbReference type="EMBL" id="AZBU02000006">
    <property type="protein sequence ID" value="TKR72104.1"/>
    <property type="molecule type" value="Genomic_DNA"/>
</dbReference>
<keyword evidence="1" id="KW-1133">Transmembrane helix</keyword>
<reference evidence="2 3" key="2">
    <citation type="journal article" date="2019" name="G3 (Bethesda)">
        <title>Hybrid Assembly of the Genome of the Entomopathogenic Nematode Steinernema carpocapsae Identifies the X-Chromosome.</title>
        <authorList>
            <person name="Serra L."/>
            <person name="Macchietto M."/>
            <person name="Macias-Munoz A."/>
            <person name="McGill C.J."/>
            <person name="Rodriguez I.M."/>
            <person name="Rodriguez B."/>
            <person name="Murad R."/>
            <person name="Mortazavi A."/>
        </authorList>
    </citation>
    <scope>NUCLEOTIDE SEQUENCE [LARGE SCALE GENOMIC DNA]</scope>
    <source>
        <strain evidence="2 3">ALL</strain>
    </source>
</reference>
<accession>A0A4U5MR57</accession>
<feature type="transmembrane region" description="Helical" evidence="1">
    <location>
        <begin position="198"/>
        <end position="223"/>
    </location>
</feature>
<organism evidence="2 3">
    <name type="scientific">Steinernema carpocapsae</name>
    <name type="common">Entomopathogenic nematode</name>
    <dbReference type="NCBI Taxonomy" id="34508"/>
    <lineage>
        <taxon>Eukaryota</taxon>
        <taxon>Metazoa</taxon>
        <taxon>Ecdysozoa</taxon>
        <taxon>Nematoda</taxon>
        <taxon>Chromadorea</taxon>
        <taxon>Rhabditida</taxon>
        <taxon>Tylenchina</taxon>
        <taxon>Panagrolaimomorpha</taxon>
        <taxon>Strongyloidoidea</taxon>
        <taxon>Steinernematidae</taxon>
        <taxon>Steinernema</taxon>
    </lineage>
</organism>
<name>A0A4U5MR57_STECR</name>
<reference evidence="2 3" key="1">
    <citation type="journal article" date="2015" name="Genome Biol.">
        <title>Comparative genomics of Steinernema reveals deeply conserved gene regulatory networks.</title>
        <authorList>
            <person name="Dillman A.R."/>
            <person name="Macchietto M."/>
            <person name="Porter C.F."/>
            <person name="Rogers A."/>
            <person name="Williams B."/>
            <person name="Antoshechkin I."/>
            <person name="Lee M.M."/>
            <person name="Goodwin Z."/>
            <person name="Lu X."/>
            <person name="Lewis E.E."/>
            <person name="Goodrich-Blair H."/>
            <person name="Stock S.P."/>
            <person name="Adams B.J."/>
            <person name="Sternberg P.W."/>
            <person name="Mortazavi A."/>
        </authorList>
    </citation>
    <scope>NUCLEOTIDE SEQUENCE [LARGE SCALE GENOMIC DNA]</scope>
    <source>
        <strain evidence="2 3">ALL</strain>
    </source>
</reference>
<evidence type="ECO:0000313" key="3">
    <source>
        <dbReference type="Proteomes" id="UP000298663"/>
    </source>
</evidence>